<keyword evidence="3" id="KW-0547">Nucleotide-binding</keyword>
<dbReference type="GO" id="GO:0005525">
    <property type="term" value="F:GTP binding"/>
    <property type="evidence" value="ECO:0007669"/>
    <property type="project" value="UniProtKB-KW"/>
</dbReference>
<protein>
    <submittedName>
        <fullName evidence="5">Hypothetical conserved protein</fullName>
    </submittedName>
</protein>
<accession>H5SDD2</accession>
<keyword evidence="4" id="KW-0342">GTP-binding</keyword>
<dbReference type="InterPro" id="IPR002835">
    <property type="entry name" value="CofC"/>
</dbReference>
<evidence type="ECO:0000256" key="1">
    <source>
        <dbReference type="ARBA" id="ARBA00022679"/>
    </source>
</evidence>
<name>H5SDD2_9BACT</name>
<dbReference type="SUPFAM" id="SSF53448">
    <property type="entry name" value="Nucleotide-diphospho-sugar transferases"/>
    <property type="match status" value="1"/>
</dbReference>
<dbReference type="InterPro" id="IPR029044">
    <property type="entry name" value="Nucleotide-diphossugar_trans"/>
</dbReference>
<dbReference type="Gene3D" id="3.90.550.10">
    <property type="entry name" value="Spore Coat Polysaccharide Biosynthesis Protein SpsA, Chain A"/>
    <property type="match status" value="1"/>
</dbReference>
<dbReference type="PANTHER" id="PTHR40392">
    <property type="entry name" value="2-PHOSPHO-L-LACTATE GUANYLYLTRANSFERASE"/>
    <property type="match status" value="1"/>
</dbReference>
<dbReference type="EMBL" id="AP011679">
    <property type="protein sequence ID" value="BAL54168.1"/>
    <property type="molecule type" value="Genomic_DNA"/>
</dbReference>
<evidence type="ECO:0000313" key="5">
    <source>
        <dbReference type="EMBL" id="BAL54168.1"/>
    </source>
</evidence>
<evidence type="ECO:0000256" key="2">
    <source>
        <dbReference type="ARBA" id="ARBA00022695"/>
    </source>
</evidence>
<dbReference type="HAMAP" id="MF_02114">
    <property type="entry name" value="CofC"/>
    <property type="match status" value="1"/>
</dbReference>
<evidence type="ECO:0000256" key="4">
    <source>
        <dbReference type="ARBA" id="ARBA00023134"/>
    </source>
</evidence>
<reference evidence="5" key="2">
    <citation type="journal article" date="2012" name="PLoS ONE">
        <title>A Deeply Branching Thermophilic Bacterium with an Ancient Acetyl-CoA Pathway Dominates a Subsurface Ecosystem.</title>
        <authorList>
            <person name="Takami H."/>
            <person name="Noguchi H."/>
            <person name="Takaki Y."/>
            <person name="Uchiyama I."/>
            <person name="Toyoda A."/>
            <person name="Nishi S."/>
            <person name="Chee G.-J."/>
            <person name="Arai W."/>
            <person name="Nunoura T."/>
            <person name="Itoh T."/>
            <person name="Hattori M."/>
            <person name="Takai K."/>
        </authorList>
    </citation>
    <scope>NUCLEOTIDE SEQUENCE</scope>
</reference>
<dbReference type="PANTHER" id="PTHR40392:SF1">
    <property type="entry name" value="2-PHOSPHO-L-LACTATE GUANYLYLTRANSFERASE"/>
    <property type="match status" value="1"/>
</dbReference>
<reference evidence="5" key="1">
    <citation type="journal article" date="2005" name="Environ. Microbiol.">
        <title>Genetic and functional properties of uncultivated thermophilic crenarchaeotes from a subsurface gold mine as revealed by analysis of genome fragments.</title>
        <authorList>
            <person name="Nunoura T."/>
            <person name="Hirayama H."/>
            <person name="Takami H."/>
            <person name="Oida H."/>
            <person name="Nishi S."/>
            <person name="Shimamura S."/>
            <person name="Suzuki Y."/>
            <person name="Inagaki F."/>
            <person name="Takai K."/>
            <person name="Nealson K.H."/>
            <person name="Horikoshi K."/>
        </authorList>
    </citation>
    <scope>NUCLEOTIDE SEQUENCE</scope>
</reference>
<organism evidence="5">
    <name type="scientific">uncultured Acidobacteriota bacterium</name>
    <dbReference type="NCBI Taxonomy" id="171953"/>
    <lineage>
        <taxon>Bacteria</taxon>
        <taxon>Pseudomonadati</taxon>
        <taxon>Acidobacteriota</taxon>
        <taxon>environmental samples</taxon>
    </lineage>
</organism>
<keyword evidence="2" id="KW-0548">Nucleotidyltransferase</keyword>
<evidence type="ECO:0000256" key="3">
    <source>
        <dbReference type="ARBA" id="ARBA00022741"/>
    </source>
</evidence>
<gene>
    <name evidence="5" type="ORF">HGMM_F13B08C26</name>
</gene>
<proteinExistence type="inferred from homology"/>
<dbReference type="Pfam" id="PF01983">
    <property type="entry name" value="CofC"/>
    <property type="match status" value="1"/>
</dbReference>
<sequence>MIWAVVPVKDFDAAKQRLRATLTPHERRALAHAMLADVLAALARVRALDALVLVTREPDAIALARRFGATILSEPENRGQTAAIERALDDAHRRGVRAVLALPGDVPLITPVDVETILQAGERADVVLVPSRDRRGTNALWLRLPARLPLRFGEDSFRFHRRAAEERRLRTAVLDLPRIALDVDAPEDLGELARQYAEEGEQPTHSHTARLLEGLSWLVRFR</sequence>
<keyword evidence="1" id="KW-0808">Transferase</keyword>
<dbReference type="NCBIfam" id="TIGR03552">
    <property type="entry name" value="F420_cofC"/>
    <property type="match status" value="1"/>
</dbReference>
<dbReference type="AlphaFoldDB" id="H5SDD2"/>
<dbReference type="GO" id="GO:0043814">
    <property type="term" value="F:phospholactate guanylyltransferase activity"/>
    <property type="evidence" value="ECO:0007669"/>
    <property type="project" value="InterPro"/>
</dbReference>